<keyword evidence="16" id="KW-0007">Acetylation</keyword>
<evidence type="ECO:0000256" key="18">
    <source>
        <dbReference type="ARBA" id="ARBA00047593"/>
    </source>
</evidence>
<accession>A0A7R9YDD4</accession>
<dbReference type="Gene3D" id="3.40.50.261">
    <property type="entry name" value="Succinyl-CoA synthetase domains"/>
    <property type="match status" value="2"/>
</dbReference>
<dbReference type="InterPro" id="IPR002020">
    <property type="entry name" value="Citrate_synthase"/>
</dbReference>
<dbReference type="GO" id="GO:0005524">
    <property type="term" value="F:ATP binding"/>
    <property type="evidence" value="ECO:0007669"/>
    <property type="project" value="UniProtKB-UniRule"/>
</dbReference>
<evidence type="ECO:0000256" key="7">
    <source>
        <dbReference type="ARBA" id="ARBA00022499"/>
    </source>
</evidence>
<evidence type="ECO:0000256" key="5">
    <source>
        <dbReference type="ARBA" id="ARBA00011881"/>
    </source>
</evidence>
<evidence type="ECO:0000256" key="24">
    <source>
        <dbReference type="PIRSR" id="PIRSR036511-1"/>
    </source>
</evidence>
<dbReference type="PROSITE" id="PS01216">
    <property type="entry name" value="SUCCINYL_COA_LIG_1"/>
    <property type="match status" value="1"/>
</dbReference>
<evidence type="ECO:0000256" key="4">
    <source>
        <dbReference type="ARBA" id="ARBA00010719"/>
    </source>
</evidence>
<dbReference type="InterPro" id="IPR016143">
    <property type="entry name" value="Citrate_synth-like_sm_a-sub"/>
</dbReference>
<evidence type="ECO:0000256" key="12">
    <source>
        <dbReference type="ARBA" id="ARBA00022741"/>
    </source>
</evidence>
<dbReference type="GO" id="GO:0005829">
    <property type="term" value="C:cytosol"/>
    <property type="evidence" value="ECO:0007669"/>
    <property type="project" value="UniProtKB-SubCell"/>
</dbReference>
<dbReference type="SUPFAM" id="SSF56059">
    <property type="entry name" value="Glutathione synthetase ATP-binding domain-like"/>
    <property type="match status" value="1"/>
</dbReference>
<dbReference type="PANTHER" id="PTHR23118:SF42">
    <property type="entry name" value="ATP-CITRATE SYNTHASE"/>
    <property type="match status" value="1"/>
</dbReference>
<organism evidence="30">
    <name type="scientific">Pinguiococcus pyrenoidosus</name>
    <dbReference type="NCBI Taxonomy" id="172671"/>
    <lineage>
        <taxon>Eukaryota</taxon>
        <taxon>Sar</taxon>
        <taxon>Stramenopiles</taxon>
        <taxon>Ochrophyta</taxon>
        <taxon>Pinguiophyceae</taxon>
        <taxon>Pinguiochrysidales</taxon>
        <taxon>Pinguiochrysidaceae</taxon>
        <taxon>Pinguiococcus</taxon>
    </lineage>
</organism>
<evidence type="ECO:0000259" key="27">
    <source>
        <dbReference type="Pfam" id="PF02629"/>
    </source>
</evidence>
<dbReference type="GO" id="GO:0046872">
    <property type="term" value="F:metal ion binding"/>
    <property type="evidence" value="ECO:0007669"/>
    <property type="project" value="UniProtKB-UniRule"/>
</dbReference>
<dbReference type="Pfam" id="PF02629">
    <property type="entry name" value="CoA_binding"/>
    <property type="match status" value="1"/>
</dbReference>
<evidence type="ECO:0000256" key="21">
    <source>
        <dbReference type="ARBA" id="ARBA00062455"/>
    </source>
</evidence>
<dbReference type="FunFam" id="3.40.50.261:FF:000003">
    <property type="entry name" value="ATP-citrate synthase subunit"/>
    <property type="match status" value="1"/>
</dbReference>
<dbReference type="AlphaFoldDB" id="A0A7R9YDD4"/>
<dbReference type="InterPro" id="IPR003781">
    <property type="entry name" value="CoA-bd"/>
</dbReference>
<feature type="active site" description="Tele-phosphohistidine intermediate" evidence="24">
    <location>
        <position position="771"/>
    </location>
</feature>
<dbReference type="CDD" id="cd06100">
    <property type="entry name" value="CCL_ACL-C"/>
    <property type="match status" value="1"/>
</dbReference>
<dbReference type="Gene3D" id="3.40.50.720">
    <property type="entry name" value="NAD(P)-binding Rossmann-like Domain"/>
    <property type="match status" value="1"/>
</dbReference>
<evidence type="ECO:0000259" key="29">
    <source>
        <dbReference type="Pfam" id="PF24948"/>
    </source>
</evidence>
<dbReference type="GO" id="GO:0006101">
    <property type="term" value="P:citrate metabolic process"/>
    <property type="evidence" value="ECO:0007669"/>
    <property type="project" value="InterPro"/>
</dbReference>
<dbReference type="FunFam" id="3.40.50.720:FF:000024">
    <property type="entry name" value="Probable ATP-citrate synthase"/>
    <property type="match status" value="1"/>
</dbReference>
<dbReference type="SUPFAM" id="SSF48256">
    <property type="entry name" value="Citrate synthase"/>
    <property type="match status" value="1"/>
</dbReference>
<evidence type="ECO:0000256" key="19">
    <source>
        <dbReference type="ARBA" id="ARBA00054002"/>
    </source>
</evidence>
<keyword evidence="15" id="KW-0832">Ubl conjugation</keyword>
<evidence type="ECO:0000256" key="1">
    <source>
        <dbReference type="ARBA" id="ARBA00001946"/>
    </source>
</evidence>
<dbReference type="GO" id="GO:0006085">
    <property type="term" value="P:acetyl-CoA biosynthetic process"/>
    <property type="evidence" value="ECO:0007669"/>
    <property type="project" value="InterPro"/>
</dbReference>
<dbReference type="Gene3D" id="3.30.470.110">
    <property type="match status" value="1"/>
</dbReference>
<comment type="subunit">
    <text evidence="21">Composed of two subunits.</text>
</comment>
<evidence type="ECO:0000313" key="30">
    <source>
        <dbReference type="EMBL" id="CAD8260198.1"/>
    </source>
</evidence>
<dbReference type="InterPro" id="IPR056749">
    <property type="entry name" value="Citrate_synth_N"/>
</dbReference>
<dbReference type="Pfam" id="PF16114">
    <property type="entry name" value="Citrate_bind"/>
    <property type="match status" value="1"/>
</dbReference>
<dbReference type="InterPro" id="IPR014608">
    <property type="entry name" value="ATP-citrate_synthase"/>
</dbReference>
<dbReference type="InterPro" id="IPR036291">
    <property type="entry name" value="NAD(P)-bd_dom_sf"/>
</dbReference>
<dbReference type="Pfam" id="PF00549">
    <property type="entry name" value="Ligase_CoA"/>
    <property type="match status" value="1"/>
</dbReference>
<comment type="cofactor">
    <cofactor evidence="1">
        <name>Mg(2+)</name>
        <dbReference type="ChEBI" id="CHEBI:18420"/>
    </cofactor>
</comment>
<reference evidence="30" key="1">
    <citation type="submission" date="2021-01" db="EMBL/GenBank/DDBJ databases">
        <authorList>
            <person name="Corre E."/>
            <person name="Pelletier E."/>
            <person name="Niang G."/>
            <person name="Scheremetjew M."/>
            <person name="Finn R."/>
            <person name="Kale V."/>
            <person name="Holt S."/>
            <person name="Cochrane G."/>
            <person name="Meng A."/>
            <person name="Brown T."/>
            <person name="Cohen L."/>
        </authorList>
    </citation>
    <scope>NUCLEOTIDE SEQUENCE</scope>
    <source>
        <strain evidence="30">CCMP2078</strain>
    </source>
</reference>
<comment type="function">
    <text evidence="19">Catalyzes the formation of cytosolic acetyl-CoA, which is mainly used for the biosynthesis of fatty acids and sterols.</text>
</comment>
<feature type="domain" description="ATP-citrate synthase ATP-grasp" evidence="29">
    <location>
        <begin position="2"/>
        <end position="241"/>
    </location>
</feature>
<evidence type="ECO:0000256" key="10">
    <source>
        <dbReference type="ARBA" id="ARBA00022679"/>
    </source>
</evidence>
<evidence type="ECO:0000259" key="28">
    <source>
        <dbReference type="Pfam" id="PF16114"/>
    </source>
</evidence>
<keyword evidence="7" id="KW-1017">Isopeptide bond</keyword>
<evidence type="ECO:0000256" key="23">
    <source>
        <dbReference type="PIRNR" id="PIRNR036511"/>
    </source>
</evidence>
<comment type="similarity">
    <text evidence="4 23">In the N-terminal section; belongs to the succinate/malate CoA ligase beta subunit family.</text>
</comment>
<evidence type="ECO:0000256" key="16">
    <source>
        <dbReference type="ARBA" id="ARBA00022990"/>
    </source>
</evidence>
<dbReference type="EC" id="2.3.3.8" evidence="23"/>
<dbReference type="FunFam" id="3.30.470.110:FF:000003">
    <property type="entry name" value="ATP-citrate synthase subunit 2"/>
    <property type="match status" value="1"/>
</dbReference>
<keyword evidence="17 23" id="KW-0443">Lipid metabolism</keyword>
<evidence type="ECO:0000256" key="15">
    <source>
        <dbReference type="ARBA" id="ARBA00022843"/>
    </source>
</evidence>
<comment type="similarity">
    <text evidence="3 23">In the C-terminal section; belongs to the succinate/malate CoA ligase alpha subunit family.</text>
</comment>
<evidence type="ECO:0000256" key="11">
    <source>
        <dbReference type="ARBA" id="ARBA00022723"/>
    </source>
</evidence>
<comment type="subcellular location">
    <subcellularLocation>
        <location evidence="2">Cytoplasm</location>
        <location evidence="2">Cytosol</location>
    </subcellularLocation>
</comment>
<dbReference type="InterPro" id="IPR033847">
    <property type="entry name" value="Citrt_syn/SCS-alpha_CS"/>
</dbReference>
<dbReference type="SUPFAM" id="SSF51735">
    <property type="entry name" value="NAD(P)-binding Rossmann-fold domains"/>
    <property type="match status" value="1"/>
</dbReference>
<dbReference type="PROSITE" id="PS01217">
    <property type="entry name" value="SUCCINYL_COA_LIG_3"/>
    <property type="match status" value="1"/>
</dbReference>
<dbReference type="PANTHER" id="PTHR23118">
    <property type="entry name" value="ATP-CITRATE SYNTHASE"/>
    <property type="match status" value="1"/>
</dbReference>
<comment type="catalytic activity">
    <reaction evidence="18 23">
        <text>oxaloacetate + acetyl-CoA + ADP + phosphate = citrate + ATP + CoA</text>
        <dbReference type="Rhea" id="RHEA:21160"/>
        <dbReference type="ChEBI" id="CHEBI:16452"/>
        <dbReference type="ChEBI" id="CHEBI:16947"/>
        <dbReference type="ChEBI" id="CHEBI:30616"/>
        <dbReference type="ChEBI" id="CHEBI:43474"/>
        <dbReference type="ChEBI" id="CHEBI:57287"/>
        <dbReference type="ChEBI" id="CHEBI:57288"/>
        <dbReference type="ChEBI" id="CHEBI:456216"/>
        <dbReference type="EC" id="2.3.3.8"/>
    </reaction>
</comment>
<evidence type="ECO:0000256" key="2">
    <source>
        <dbReference type="ARBA" id="ARBA00004514"/>
    </source>
</evidence>
<keyword evidence="10 23" id="KW-0808">Transferase</keyword>
<keyword evidence="9" id="KW-0597">Phosphoprotein</keyword>
<comment type="function">
    <text evidence="22">Catalyzes the cleavage of citrate into oxaloacetate and acetyl-CoA, the latter serving as common substrate in multiple biochemical reactions in protein, carbohydrate and lipid metabolism.</text>
</comment>
<evidence type="ECO:0000256" key="17">
    <source>
        <dbReference type="ARBA" id="ARBA00023098"/>
    </source>
</evidence>
<dbReference type="EMBL" id="HBEA01012734">
    <property type="protein sequence ID" value="CAD8260198.1"/>
    <property type="molecule type" value="Transcribed_RNA"/>
</dbReference>
<dbReference type="Gene3D" id="1.10.230.10">
    <property type="entry name" value="Cytochrome P450-Terp, domain 2"/>
    <property type="match status" value="1"/>
</dbReference>
<dbReference type="FunFam" id="1.10.230.10:FF:000005">
    <property type="entry name" value="ATP-citrate synthase subunit 1"/>
    <property type="match status" value="1"/>
</dbReference>
<name>A0A7R9YDD4_9STRA</name>
<comment type="similarity">
    <text evidence="20">Belongs to the succinate/malate CoA ligase alpha subunit family.</text>
</comment>
<dbReference type="InterPro" id="IPR032263">
    <property type="entry name" value="Citrate-bd"/>
</dbReference>
<dbReference type="InterPro" id="IPR017866">
    <property type="entry name" value="Succ-CoA_synthase_bsu_CS"/>
</dbReference>
<evidence type="ECO:0000256" key="9">
    <source>
        <dbReference type="ARBA" id="ARBA00022553"/>
    </source>
</evidence>
<evidence type="ECO:0000256" key="14">
    <source>
        <dbReference type="ARBA" id="ARBA00022842"/>
    </source>
</evidence>
<dbReference type="PRINTS" id="PR01798">
    <property type="entry name" value="SCOASYNTHASE"/>
</dbReference>
<dbReference type="GO" id="GO:0006633">
    <property type="term" value="P:fatty acid biosynthetic process"/>
    <property type="evidence" value="ECO:0007669"/>
    <property type="project" value="TreeGrafter"/>
</dbReference>
<keyword evidence="8 23" id="KW-0444">Lipid biosynthesis</keyword>
<dbReference type="SUPFAM" id="SSF52210">
    <property type="entry name" value="Succinyl-CoA synthetase domains"/>
    <property type="match status" value="1"/>
</dbReference>
<keyword evidence="11 23" id="KW-0479">Metal-binding</keyword>
<feature type="region of interest" description="Disordered" evidence="25">
    <location>
        <begin position="438"/>
        <end position="486"/>
    </location>
</feature>
<sequence>MSAKAIREYHGKKMLGKWLSDCADGGLNTLEQRCVQITDQCQHQADYFEQLASENPWLLDTPLVVKPDQLIKRRGKAGLLAINKSWAEVQDWVNERVGRETQVERVSGILETFIVEPFVAHDQSDEYYICIQSHREADEFLFHHEGGVDVGDVDAKAVRLSVSVGSDCTTEMITEALLMNVPEARKPQLAHFLLALFRLFRELHFVYLEINPLVVMDDKIAVLDLAAKIDETANFLVGHKWGDIDFPPAFGRAAFPEEQYIADLDAKTGASLKLTILNHAGRIWTMVAGGGASVVYADTIADLGYGTELANYGEYSGAPNEQQTFNYAKTILGLMTRVKDPRGKVLIIGGGIANFTDVASTFKGIISALKAYQEELRDGNVSIWVRRGGPNYQEGLRQMREVGQQINVPMHVYGPETHIVAIVPVALGVKDGSSLPEFDQEVEETKPLPSRSSFNTTPEEEPELPVEQGASGAADSEDAQHDGMVAAASAAAEATAAHNVITSSASTRCFVYGLQNRAVQGMLDFDYMCKRDEPSVAAMIYPFTGNHYIKFYWGTSEVLMPCYASMAEAVEKHQDVTFLVNFASFRSVYPSVMEALGYSDRLKTIAIIAEGVPEGQTREMIRVANEKNVGIIGPATVGGIKPGCFRIGNTGGMLDNIVMSKLYRPGSVAYVSKSGGMSNELNNLISRNSDGVCEGVAIGGDRYPGSRFMDHLLRYQDNPEVKMMVLLGEVGGTDEYEVCEAVQSGRITKPIIAWCIGTCASIFPYEVQFGHAGACARGNSETAAAKNAALKEAGVHVPDTFADIGEKIKEVFDKLVAEGKIVEREEPPVPKMPMDFNWAKRLGLVRKPANFISSISDDRGEELKYAGMPISEVFSEDLGIGGALSLLWFRRRLPAYATKFIEMILMVTADHGPAVAGAHNTIVTARAGKDLISSLTSGLLTIGPRFGGALDEAARMFTKASDENVDAGFFVTDMKKKGKLIMGIGHRIKSLDNPDKRVVIIKEYAQAHFGSNDILNFALKVEQVTTRKKSNLILNVDGCIAVCFVDMLRSCGAFTPTEVAELIDLGCLNGLFVLGRSIGFIGHYLDQNRLKQPLYRHPWDDISYITES</sequence>
<dbReference type="InterPro" id="IPR005811">
    <property type="entry name" value="SUCC_ACL_C"/>
</dbReference>
<feature type="domain" description="ATP-citrate synthase citrate-binding" evidence="28">
    <location>
        <begin position="252"/>
        <end position="428"/>
    </location>
</feature>
<feature type="domain" description="CoA-binding" evidence="27">
    <location>
        <begin position="506"/>
        <end position="611"/>
    </location>
</feature>
<dbReference type="PROSITE" id="PS00399">
    <property type="entry name" value="SUCCINYL_COA_LIG_2"/>
    <property type="match status" value="1"/>
</dbReference>
<evidence type="ECO:0000256" key="22">
    <source>
        <dbReference type="ARBA" id="ARBA00093367"/>
    </source>
</evidence>
<evidence type="ECO:0000256" key="25">
    <source>
        <dbReference type="SAM" id="MobiDB-lite"/>
    </source>
</evidence>
<dbReference type="InterPro" id="IPR036969">
    <property type="entry name" value="Citrate_synthase_sf"/>
</dbReference>
<keyword evidence="6 23" id="KW-0963">Cytoplasm</keyword>
<evidence type="ECO:0000256" key="8">
    <source>
        <dbReference type="ARBA" id="ARBA00022516"/>
    </source>
</evidence>
<dbReference type="InterPro" id="IPR016102">
    <property type="entry name" value="Succinyl-CoA_synth-like"/>
</dbReference>
<dbReference type="GO" id="GO:0003878">
    <property type="term" value="F:ATP citrate synthase activity"/>
    <property type="evidence" value="ECO:0007669"/>
    <property type="project" value="UniProtKB-UniRule"/>
</dbReference>
<comment type="subunit">
    <text evidence="5 23">Homotetramer.</text>
</comment>
<dbReference type="FunFam" id="3.40.50.261:FF:000004">
    <property type="entry name" value="ATP-citrate synthase subunit"/>
    <property type="match status" value="1"/>
</dbReference>
<evidence type="ECO:0000256" key="3">
    <source>
        <dbReference type="ARBA" id="ARBA00005899"/>
    </source>
</evidence>
<keyword evidence="12 23" id="KW-0547">Nucleotide-binding</keyword>
<protein>
    <recommendedName>
        <fullName evidence="23">ATP-citrate synthase</fullName>
        <ecNumber evidence="23">2.3.3.8</ecNumber>
    </recommendedName>
    <alternativeName>
        <fullName evidence="23">ATP-citrate (pro-S-)-lyase</fullName>
    </alternativeName>
    <alternativeName>
        <fullName evidence="23">Citrate cleavage enzyme</fullName>
    </alternativeName>
</protein>
<keyword evidence="13 23" id="KW-0067">ATP-binding</keyword>
<evidence type="ECO:0000256" key="20">
    <source>
        <dbReference type="ARBA" id="ARBA00060724"/>
    </source>
</evidence>
<gene>
    <name evidence="30" type="ORF">PPYR1160_LOCUS9700</name>
</gene>
<evidence type="ECO:0000256" key="13">
    <source>
        <dbReference type="ARBA" id="ARBA00022840"/>
    </source>
</evidence>
<keyword evidence="14 23" id="KW-0460">Magnesium</keyword>
<feature type="domain" description="ATP-citrate synthase/succinyl-CoA ligase C-terminal" evidence="26">
    <location>
        <begin position="671"/>
        <end position="795"/>
    </location>
</feature>
<dbReference type="Pfam" id="PF00285">
    <property type="entry name" value="Citrate_synt"/>
    <property type="match status" value="1"/>
</dbReference>
<evidence type="ECO:0000256" key="6">
    <source>
        <dbReference type="ARBA" id="ARBA00022490"/>
    </source>
</evidence>
<proteinExistence type="inferred from homology"/>
<dbReference type="InterPro" id="IPR017440">
    <property type="entry name" value="Cit_synth/succinyl-CoA_lig_AS"/>
</dbReference>
<dbReference type="Pfam" id="PF24948">
    <property type="entry name" value="Citrate_synth_N"/>
    <property type="match status" value="1"/>
</dbReference>
<evidence type="ECO:0000259" key="26">
    <source>
        <dbReference type="Pfam" id="PF00549"/>
    </source>
</evidence>
<dbReference type="PIRSF" id="PIRSF036511">
    <property type="entry name" value="ATP_citrt_syn"/>
    <property type="match status" value="1"/>
</dbReference>